<accession>A0A4R6M2A0</accession>
<keyword evidence="2" id="KW-1185">Reference proteome</keyword>
<name>A0A4R6M2A0_9GAMM</name>
<evidence type="ECO:0000313" key="2">
    <source>
        <dbReference type="Proteomes" id="UP000294656"/>
    </source>
</evidence>
<protein>
    <submittedName>
        <fullName evidence="1">Uncharacterized protein</fullName>
    </submittedName>
</protein>
<sequence>MGFALNIQDETTSGDVINSTIIQFPAEIVSVRTLIETRVAAEVEKYREQKQEEFFGLVRPKDAEEELNGFRLKKVKTINLEEQKKVALQAFQTNGFFLLVNDKQLIELDDEIVITPKSRVVFLKLIPLVGG</sequence>
<dbReference type="OrthoDB" id="214814at2"/>
<organism evidence="1 2">
    <name type="scientific">Marinomonas balearica</name>
    <dbReference type="NCBI Taxonomy" id="491947"/>
    <lineage>
        <taxon>Bacteria</taxon>
        <taxon>Pseudomonadati</taxon>
        <taxon>Pseudomonadota</taxon>
        <taxon>Gammaproteobacteria</taxon>
        <taxon>Oceanospirillales</taxon>
        <taxon>Oceanospirillaceae</taxon>
        <taxon>Marinomonas</taxon>
    </lineage>
</organism>
<evidence type="ECO:0000313" key="1">
    <source>
        <dbReference type="EMBL" id="TDO95377.1"/>
    </source>
</evidence>
<gene>
    <name evidence="1" type="ORF">DFP79_3619</name>
</gene>
<reference evidence="1 2" key="1">
    <citation type="submission" date="2019-03" db="EMBL/GenBank/DDBJ databases">
        <title>Genomic Encyclopedia of Type Strains, Phase III (KMG-III): the genomes of soil and plant-associated and newly described type strains.</title>
        <authorList>
            <person name="Whitman W."/>
        </authorList>
    </citation>
    <scope>NUCLEOTIDE SEQUENCE [LARGE SCALE GENOMIC DNA]</scope>
    <source>
        <strain evidence="1 2">CECT 7378</strain>
    </source>
</reference>
<proteinExistence type="predicted"/>
<dbReference type="Proteomes" id="UP000294656">
    <property type="component" value="Unassembled WGS sequence"/>
</dbReference>
<comment type="caution">
    <text evidence="1">The sequence shown here is derived from an EMBL/GenBank/DDBJ whole genome shotgun (WGS) entry which is preliminary data.</text>
</comment>
<dbReference type="RefSeq" id="WP_133505290.1">
    <property type="nucleotide sequence ID" value="NZ_SNXC01000017.1"/>
</dbReference>
<dbReference type="AlphaFoldDB" id="A0A4R6M2A0"/>
<dbReference type="EMBL" id="SNXC01000017">
    <property type="protein sequence ID" value="TDO95377.1"/>
    <property type="molecule type" value="Genomic_DNA"/>
</dbReference>